<dbReference type="RefSeq" id="WP_008628480.1">
    <property type="nucleotide sequence ID" value="NZ_GL883869.1"/>
</dbReference>
<gene>
    <name evidence="2" type="ORF">HMPREF9442_02499</name>
</gene>
<dbReference type="HOGENOM" id="CLU_287126_0_0_10"/>
<evidence type="ECO:0008006" key="4">
    <source>
        <dbReference type="Google" id="ProtNLM"/>
    </source>
</evidence>
<name>F3QWB7_9BACT</name>
<comment type="caution">
    <text evidence="2">The sequence shown here is derived from an EMBL/GenBank/DDBJ whole genome shotgun (WGS) entry which is preliminary data.</text>
</comment>
<dbReference type="OrthoDB" id="9765957at2"/>
<evidence type="ECO:0000313" key="2">
    <source>
        <dbReference type="EMBL" id="EGG52141.1"/>
    </source>
</evidence>
<proteinExistence type="predicted"/>
<keyword evidence="1" id="KW-0732">Signal</keyword>
<evidence type="ECO:0000256" key="1">
    <source>
        <dbReference type="SAM" id="SignalP"/>
    </source>
</evidence>
<dbReference type="Proteomes" id="UP000005546">
    <property type="component" value="Unassembled WGS sequence"/>
</dbReference>
<sequence>MKKQFFLSLFMCVALSLHAQTDMTERIVNPGFEEEATGWEISRMGRQGNSDFPLKVGDYYVETWSGAGSRVADGSVEQVLTDLPAGTYTVSVVAQNIQQNDADAKQTGVWLYANDDKTEINLPGKYDVKTTTVDGTLEIGLLVQGATGNYVCVDDFHLTLEEPTEETYEVFREEVGKLITEAESIDKHLDTPEQKVLDAALADGKAVVDGTSTKDVTEVYAALKAAIYNYRLALASPEEPLEMTSNMLNPDFEDDTKGWVSTGFGTQGNDVFVLKSGSYYCEIWNGGAKVPDADIYQFVELPNGNYRLTLSAQNILESNPAIVQSGAYVYANNAKKELNRTAQYTLDFVVVDNQAQIGVNTIGCTGDKVAFDDFHIYYTGFDADVQFAEFKQMIQEGEALLASYQHADSLAALTKAVKEAKAVTEVEDIAGYAAVLRAAINASQTSVGDYAFFLEAIQKSEKVLAEGLANGADGLKAAIDKADGLYKAAKSTREEIELLVKELAQAELLYYAANPSGDVPGVVTSSFIPRGAVGALGRVTVNGMEEKDIKLQGYCWATHKEPTLADNYVTEGEQVLNYPGLIYIMEPLEPATVYYVRAFAMTQGNAVGYGEVRKIITLPMGNCTWSYANNGEPADNERISNACREAMDYYNKWTSIRDYGITVSFGAGTPTAECSYGGWMSVGPNPAYQRTGTVMHESNHGVGVGQHGRWWYEELKASTKWQGLYPTKMPKIQSGVWWQGDLANLIVEFLTNGQDLCNGDGMHMGPFGINGAGADNGTRLLYIANALQTFGLGVDGLPPSGGSPTPYYIFESEDDVKYYITNEDEAYGRGTAYLTENADGTLAYRAVSTDELVGDDAYAWYLVFQPQTCYYLLRNAKSGKYFTFKSGTIKTAEVAEPGENESFHLMRGRVPVILGAGEHSINTKGYWICEGKRRIETPPALQAEADGEIKTASSQDFSNAAANQRWVILTADQLRLVDEGKVALNREKLRRYVAGAKEMMDVPHHDATDDASGSFTALTQKMEAAVDKLTTVEELDGAIREMYTGITSFMANTVLDNLSAYDLSFLIDNAGMESLDGWECAQADVLLFTNGLCNTSSTFDMYQTLKQMPKGVYRVGVQGFERPGAYSQVGKDYVSGIDNVAAAVYLYNKSSLINNIMAGGQEKKLGTASQVLTQDLYIPNNVAAAVDYMEEHLYDNTLVVEIKKDVEDMKVGLKNTKVVPSDWIVFDNFSLFYYGSNVTEDDVTGINDVEADTVVEGMQGTYDLSGRAISNPTRPGIYIVNGKKVVVH</sequence>
<dbReference type="STRING" id="762982.HMPREF9442_02499"/>
<reference evidence="2 3" key="1">
    <citation type="submission" date="2011-02" db="EMBL/GenBank/DDBJ databases">
        <authorList>
            <person name="Weinstock G."/>
            <person name="Sodergren E."/>
            <person name="Clifton S."/>
            <person name="Fulton L."/>
            <person name="Fulton B."/>
            <person name="Courtney L."/>
            <person name="Fronick C."/>
            <person name="Harrison M."/>
            <person name="Strong C."/>
            <person name="Farmer C."/>
            <person name="Delahaunty K."/>
            <person name="Markovic C."/>
            <person name="Hall O."/>
            <person name="Minx P."/>
            <person name="Tomlinson C."/>
            <person name="Mitreva M."/>
            <person name="Hou S."/>
            <person name="Chen J."/>
            <person name="Wollam A."/>
            <person name="Pepin K.H."/>
            <person name="Johnson M."/>
            <person name="Bhonagiri V."/>
            <person name="Zhang X."/>
            <person name="Suruliraj S."/>
            <person name="Warren W."/>
            <person name="Chinwalla A."/>
            <person name="Mardis E.R."/>
            <person name="Wilson R.K."/>
        </authorList>
    </citation>
    <scope>NUCLEOTIDE SEQUENCE [LARGE SCALE GENOMIC DNA]</scope>
    <source>
        <strain evidence="2 3">YIT 11841</strain>
    </source>
</reference>
<dbReference type="EMBL" id="AFBR01000071">
    <property type="protein sequence ID" value="EGG52141.1"/>
    <property type="molecule type" value="Genomic_DNA"/>
</dbReference>
<accession>F3QWB7</accession>
<keyword evidence="3" id="KW-1185">Reference proteome</keyword>
<feature type="signal peptide" evidence="1">
    <location>
        <begin position="1"/>
        <end position="19"/>
    </location>
</feature>
<dbReference type="eggNOG" id="COG1082">
    <property type="taxonomic scope" value="Bacteria"/>
</dbReference>
<feature type="chain" id="PRO_5003305541" description="Fibronectin type III domain protein" evidence="1">
    <location>
        <begin position="20"/>
        <end position="1288"/>
    </location>
</feature>
<evidence type="ECO:0000313" key="3">
    <source>
        <dbReference type="Proteomes" id="UP000005546"/>
    </source>
</evidence>
<protein>
    <recommendedName>
        <fullName evidence="4">Fibronectin type III domain protein</fullName>
    </recommendedName>
</protein>
<dbReference type="Gene3D" id="2.60.120.260">
    <property type="entry name" value="Galactose-binding domain-like"/>
    <property type="match status" value="2"/>
</dbReference>
<organism evidence="2 3">
    <name type="scientific">Paraprevotella xylaniphila YIT 11841</name>
    <dbReference type="NCBI Taxonomy" id="762982"/>
    <lineage>
        <taxon>Bacteria</taxon>
        <taxon>Pseudomonadati</taxon>
        <taxon>Bacteroidota</taxon>
        <taxon>Bacteroidia</taxon>
        <taxon>Bacteroidales</taxon>
        <taxon>Prevotellaceae</taxon>
        <taxon>Paraprevotella</taxon>
    </lineage>
</organism>